<evidence type="ECO:0000256" key="2">
    <source>
        <dbReference type="SAM" id="Phobius"/>
    </source>
</evidence>
<comment type="caution">
    <text evidence="3">The sequence shown here is derived from an EMBL/GenBank/DDBJ whole genome shotgun (WGS) entry which is preliminary data.</text>
</comment>
<dbReference type="Proteomes" id="UP000054937">
    <property type="component" value="Unassembled WGS sequence"/>
</dbReference>
<accession>A0A0V0QYJ4</accession>
<protein>
    <recommendedName>
        <fullName evidence="5">Transmembrane protein</fullName>
    </recommendedName>
</protein>
<dbReference type="InterPro" id="IPR022127">
    <property type="entry name" value="STIMATE/YPL162C"/>
</dbReference>
<keyword evidence="2" id="KW-1133">Transmembrane helix</keyword>
<dbReference type="AlphaFoldDB" id="A0A0V0QYJ4"/>
<sequence>MFGIQYCFDYELGQLSFFLLSFLNDYPLMKLIFVMSIVPTFLNMLLFWTQDNFLQKKDRDPEEEYDAQVILSKNVSYHKSGTIEMQKLEPNNEEEIIVQELINGEEVQKDEKSYQISNQNEILSNNNLQISNKTNLNLINEKNVKKKSNSNNNSENTSLYEKQQYILKEKQDPNNIQNQNYNNSNNVKTQNTQKQSSSNAQQVSTISTNQNFNNNINHQIQIQID</sequence>
<evidence type="ECO:0008006" key="5">
    <source>
        <dbReference type="Google" id="ProtNLM"/>
    </source>
</evidence>
<evidence type="ECO:0000256" key="1">
    <source>
        <dbReference type="SAM" id="MobiDB-lite"/>
    </source>
</evidence>
<feature type="compositionally biased region" description="Polar residues" evidence="1">
    <location>
        <begin position="197"/>
        <end position="208"/>
    </location>
</feature>
<evidence type="ECO:0000313" key="4">
    <source>
        <dbReference type="Proteomes" id="UP000054937"/>
    </source>
</evidence>
<organism evidence="3 4">
    <name type="scientific">Pseudocohnilembus persalinus</name>
    <name type="common">Ciliate</name>
    <dbReference type="NCBI Taxonomy" id="266149"/>
    <lineage>
        <taxon>Eukaryota</taxon>
        <taxon>Sar</taxon>
        <taxon>Alveolata</taxon>
        <taxon>Ciliophora</taxon>
        <taxon>Intramacronucleata</taxon>
        <taxon>Oligohymenophorea</taxon>
        <taxon>Scuticociliatia</taxon>
        <taxon>Philasterida</taxon>
        <taxon>Pseudocohnilembidae</taxon>
        <taxon>Pseudocohnilembus</taxon>
    </lineage>
</organism>
<name>A0A0V0QYJ4_PSEPJ</name>
<dbReference type="InParanoid" id="A0A0V0QYJ4"/>
<gene>
    <name evidence="3" type="ORF">PPERSA_06998</name>
</gene>
<dbReference type="PANTHER" id="PTHR31735:SF1">
    <property type="entry name" value="VACUOLAR MEMBRANE PROTEIN YPL162C"/>
    <property type="match status" value="1"/>
</dbReference>
<keyword evidence="2" id="KW-0472">Membrane</keyword>
<feature type="transmembrane region" description="Helical" evidence="2">
    <location>
        <begin position="28"/>
        <end position="49"/>
    </location>
</feature>
<feature type="compositionally biased region" description="Low complexity" evidence="1">
    <location>
        <begin position="174"/>
        <end position="196"/>
    </location>
</feature>
<dbReference type="PANTHER" id="PTHR31735">
    <property type="entry name" value="VACUOLAR MEMBRANE PROTEIN YPL162C"/>
    <property type="match status" value="1"/>
</dbReference>
<feature type="region of interest" description="Disordered" evidence="1">
    <location>
        <begin position="174"/>
        <end position="210"/>
    </location>
</feature>
<dbReference type="GO" id="GO:0016020">
    <property type="term" value="C:membrane"/>
    <property type="evidence" value="ECO:0007669"/>
    <property type="project" value="TreeGrafter"/>
</dbReference>
<evidence type="ECO:0000313" key="3">
    <source>
        <dbReference type="EMBL" id="KRX07383.1"/>
    </source>
</evidence>
<dbReference type="Pfam" id="PF12400">
    <property type="entry name" value="STIMATE"/>
    <property type="match status" value="1"/>
</dbReference>
<dbReference type="EMBL" id="LDAU01000084">
    <property type="protein sequence ID" value="KRX07383.1"/>
    <property type="molecule type" value="Genomic_DNA"/>
</dbReference>
<proteinExistence type="predicted"/>
<keyword evidence="4" id="KW-1185">Reference proteome</keyword>
<keyword evidence="2" id="KW-0812">Transmembrane</keyword>
<reference evidence="3 4" key="1">
    <citation type="journal article" date="2015" name="Sci. Rep.">
        <title>Genome of the facultative scuticociliatosis pathogen Pseudocohnilembus persalinus provides insight into its virulence through horizontal gene transfer.</title>
        <authorList>
            <person name="Xiong J."/>
            <person name="Wang G."/>
            <person name="Cheng J."/>
            <person name="Tian M."/>
            <person name="Pan X."/>
            <person name="Warren A."/>
            <person name="Jiang C."/>
            <person name="Yuan D."/>
            <person name="Miao W."/>
        </authorList>
    </citation>
    <scope>NUCLEOTIDE SEQUENCE [LARGE SCALE GENOMIC DNA]</scope>
    <source>
        <strain evidence="3">36N120E</strain>
    </source>
</reference>